<proteinExistence type="predicted"/>
<sequence length="117" mass="13806">MDAVEYLKEKDRMCQSHATICYGCPIYEMGRDTDLDCIETIRENKEQAVEAVEKWSKEHPKKIRQDKILEIFPNARKDDNGVIMICPYYIGVINDCGVDCSNCWECREKYWLEEVEE</sequence>
<name>A0A8S5RF95_9VIRU</name>
<protein>
    <submittedName>
        <fullName evidence="1">Uncharacterized protein</fullName>
    </submittedName>
</protein>
<dbReference type="EMBL" id="BK059098">
    <property type="protein sequence ID" value="DAE29753.1"/>
    <property type="molecule type" value="Genomic_DNA"/>
</dbReference>
<reference evidence="1" key="1">
    <citation type="journal article" date="2021" name="Proc. Natl. Acad. Sci. U.S.A.">
        <title>A Catalog of Tens of Thousands of Viruses from Human Metagenomes Reveals Hidden Associations with Chronic Diseases.</title>
        <authorList>
            <person name="Tisza M.J."/>
            <person name="Buck C.B."/>
        </authorList>
    </citation>
    <scope>NUCLEOTIDE SEQUENCE</scope>
    <source>
        <strain evidence="1">CtyMK1</strain>
    </source>
</reference>
<evidence type="ECO:0000313" key="1">
    <source>
        <dbReference type="EMBL" id="DAE29753.1"/>
    </source>
</evidence>
<accession>A0A8S5RF95</accession>
<organism evidence="1">
    <name type="scientific">virus sp. ctyMK1</name>
    <dbReference type="NCBI Taxonomy" id="2828002"/>
    <lineage>
        <taxon>Viruses</taxon>
    </lineage>
</organism>